<dbReference type="InParanoid" id="A5DBB1"/>
<dbReference type="GeneID" id="5128956"/>
<gene>
    <name evidence="1" type="ORF">PGUG_00566</name>
</gene>
<dbReference type="AlphaFoldDB" id="A5DBB1"/>
<evidence type="ECO:0000313" key="1">
    <source>
        <dbReference type="EMBL" id="EDK36468.2"/>
    </source>
</evidence>
<name>A5DBB1_PICGU</name>
<protein>
    <submittedName>
        <fullName evidence="1">Uncharacterized protein</fullName>
    </submittedName>
</protein>
<dbReference type="VEuPathDB" id="FungiDB:PGUG_00566"/>
<dbReference type="EMBL" id="CH408155">
    <property type="protein sequence ID" value="EDK36468.2"/>
    <property type="molecule type" value="Genomic_DNA"/>
</dbReference>
<keyword evidence="2" id="KW-1185">Reference proteome</keyword>
<dbReference type="HOGENOM" id="CLU_918639_0_0_1"/>
<dbReference type="RefSeq" id="XP_001487189.2">
    <property type="nucleotide sequence ID" value="XM_001487139.1"/>
</dbReference>
<dbReference type="KEGG" id="pgu:PGUG_00566"/>
<accession>A5DBB1</accession>
<dbReference type="Proteomes" id="UP000001997">
    <property type="component" value="Unassembled WGS sequence"/>
</dbReference>
<proteinExistence type="predicted"/>
<sequence length="303" mass="32894">MFAALSPFIFSSSVPLWDKQGCEDTGLDLAMKHKSAPTCFVSSGANCDVGTKELNKTTKSKSGSVKAVETSISPISANISPEESTSSSSNRVRNLWISPSTPPEMHNFGPIYPSTIIGEQSVSVEETIDNSRRTKGTTVSPLLREYLEFNLQRWQPSESQNGATTLEGNHPYQADEPMNKQVSNGAVSVFNWFKPPQKQQVEMAAKIPQPPPTCAPISAPCLYGSHIIPNTSNSIIAPHAQFSTSPAEENGAESIMSHQPVARHSLSLTPYGYPILQSSPLGDQCSVDDTSCYPSWIESLCQW</sequence>
<organism evidence="1 2">
    <name type="scientific">Meyerozyma guilliermondii (strain ATCC 6260 / CBS 566 / DSM 6381 / JCM 1539 / NBRC 10279 / NRRL Y-324)</name>
    <name type="common">Yeast</name>
    <name type="synonym">Candida guilliermondii</name>
    <dbReference type="NCBI Taxonomy" id="294746"/>
    <lineage>
        <taxon>Eukaryota</taxon>
        <taxon>Fungi</taxon>
        <taxon>Dikarya</taxon>
        <taxon>Ascomycota</taxon>
        <taxon>Saccharomycotina</taxon>
        <taxon>Pichiomycetes</taxon>
        <taxon>Debaryomycetaceae</taxon>
        <taxon>Meyerozyma</taxon>
    </lineage>
</organism>
<evidence type="ECO:0000313" key="2">
    <source>
        <dbReference type="Proteomes" id="UP000001997"/>
    </source>
</evidence>
<reference evidence="1 2" key="1">
    <citation type="journal article" date="2009" name="Nature">
        <title>Evolution of pathogenicity and sexual reproduction in eight Candida genomes.</title>
        <authorList>
            <person name="Butler G."/>
            <person name="Rasmussen M.D."/>
            <person name="Lin M.F."/>
            <person name="Santos M.A."/>
            <person name="Sakthikumar S."/>
            <person name="Munro C.A."/>
            <person name="Rheinbay E."/>
            <person name="Grabherr M."/>
            <person name="Forche A."/>
            <person name="Reedy J.L."/>
            <person name="Agrafioti I."/>
            <person name="Arnaud M.B."/>
            <person name="Bates S."/>
            <person name="Brown A.J."/>
            <person name="Brunke S."/>
            <person name="Costanzo M.C."/>
            <person name="Fitzpatrick D.A."/>
            <person name="de Groot P.W."/>
            <person name="Harris D."/>
            <person name="Hoyer L.L."/>
            <person name="Hube B."/>
            <person name="Klis F.M."/>
            <person name="Kodira C."/>
            <person name="Lennard N."/>
            <person name="Logue M.E."/>
            <person name="Martin R."/>
            <person name="Neiman A.M."/>
            <person name="Nikolaou E."/>
            <person name="Quail M.A."/>
            <person name="Quinn J."/>
            <person name="Santos M.C."/>
            <person name="Schmitzberger F.F."/>
            <person name="Sherlock G."/>
            <person name="Shah P."/>
            <person name="Silverstein K.A."/>
            <person name="Skrzypek M.S."/>
            <person name="Soll D."/>
            <person name="Staggs R."/>
            <person name="Stansfield I."/>
            <person name="Stumpf M.P."/>
            <person name="Sudbery P.E."/>
            <person name="Srikantha T."/>
            <person name="Zeng Q."/>
            <person name="Berman J."/>
            <person name="Berriman M."/>
            <person name="Heitman J."/>
            <person name="Gow N.A."/>
            <person name="Lorenz M.C."/>
            <person name="Birren B.W."/>
            <person name="Kellis M."/>
            <person name="Cuomo C.A."/>
        </authorList>
    </citation>
    <scope>NUCLEOTIDE SEQUENCE [LARGE SCALE GENOMIC DNA]</scope>
    <source>
        <strain evidence="2">ATCC 6260 / CBS 566 / DSM 6381 / JCM 1539 / NBRC 10279 / NRRL Y-324</strain>
    </source>
</reference>